<evidence type="ECO:0000313" key="3">
    <source>
        <dbReference type="EMBL" id="GHE89159.1"/>
    </source>
</evidence>
<dbReference type="InterPro" id="IPR044946">
    <property type="entry name" value="Restrct_endonuc_typeI_TRD_sf"/>
</dbReference>
<name>A0ABQ3ITW9_9RHOB</name>
<evidence type="ECO:0000313" key="4">
    <source>
        <dbReference type="Proteomes" id="UP000609802"/>
    </source>
</evidence>
<dbReference type="PANTHER" id="PTHR43140">
    <property type="entry name" value="TYPE-1 RESTRICTION ENZYME ECOKI SPECIFICITY PROTEIN"/>
    <property type="match status" value="1"/>
</dbReference>
<keyword evidence="1" id="KW-0680">Restriction system</keyword>
<dbReference type="SUPFAM" id="SSF116734">
    <property type="entry name" value="DNA methylase specificity domain"/>
    <property type="match status" value="1"/>
</dbReference>
<reference evidence="4" key="1">
    <citation type="journal article" date="2019" name="Int. J. Syst. Evol. Microbiol.">
        <title>The Global Catalogue of Microorganisms (GCM) 10K type strain sequencing project: providing services to taxonomists for standard genome sequencing and annotation.</title>
        <authorList>
            <consortium name="The Broad Institute Genomics Platform"/>
            <consortium name="The Broad Institute Genome Sequencing Center for Infectious Disease"/>
            <person name="Wu L."/>
            <person name="Ma J."/>
        </authorList>
    </citation>
    <scope>NUCLEOTIDE SEQUENCE [LARGE SCALE GENOMIC DNA]</scope>
    <source>
        <strain evidence="4">KCTC 42443</strain>
    </source>
</reference>
<proteinExistence type="predicted"/>
<evidence type="ECO:0008006" key="5">
    <source>
        <dbReference type="Google" id="ProtNLM"/>
    </source>
</evidence>
<comment type="caution">
    <text evidence="3">The sequence shown here is derived from an EMBL/GenBank/DDBJ whole genome shotgun (WGS) entry which is preliminary data.</text>
</comment>
<dbReference type="EMBL" id="BNCH01000001">
    <property type="protein sequence ID" value="GHE89159.1"/>
    <property type="molecule type" value="Genomic_DNA"/>
</dbReference>
<dbReference type="InterPro" id="IPR051212">
    <property type="entry name" value="Type-I_RE_S_subunit"/>
</dbReference>
<dbReference type="Proteomes" id="UP000609802">
    <property type="component" value="Unassembled WGS sequence"/>
</dbReference>
<organism evidence="3 4">
    <name type="scientific">Aliiroseovarius zhejiangensis</name>
    <dbReference type="NCBI Taxonomy" id="1632025"/>
    <lineage>
        <taxon>Bacteria</taxon>
        <taxon>Pseudomonadati</taxon>
        <taxon>Pseudomonadota</taxon>
        <taxon>Alphaproteobacteria</taxon>
        <taxon>Rhodobacterales</taxon>
        <taxon>Paracoccaceae</taxon>
        <taxon>Aliiroseovarius</taxon>
    </lineage>
</organism>
<keyword evidence="4" id="KW-1185">Reference proteome</keyword>
<gene>
    <name evidence="3" type="ORF">GCM10016455_06710</name>
</gene>
<accession>A0ABQ3ITW9</accession>
<keyword evidence="2" id="KW-0238">DNA-binding</keyword>
<sequence length="231" mass="25465">MTYEPYPAYKDSGADWLGKIPTQWEVKPIKFFATYNDEALPDGTDPDLMLNYVDISSVSLVEGIQKIEQVEFEKAPSRARRIVRDGDTIVSTVRTYLKAIAPVRRPIENMIVSTGFAVIRPDRTMNPDYLGYFIQSEGFVGEVVSKSNGVSYPAINPGDLVGILGLRPPLEEQAEIVRFLEEKTAEIDKLSGKLGLENSPKGSNGASLGRLLHEYRSALISNAVTGKIKVA</sequence>
<dbReference type="RefSeq" id="WP_191285036.1">
    <property type="nucleotide sequence ID" value="NZ_BNCH01000001.1"/>
</dbReference>
<evidence type="ECO:0000256" key="2">
    <source>
        <dbReference type="ARBA" id="ARBA00023125"/>
    </source>
</evidence>
<dbReference type="PANTHER" id="PTHR43140:SF1">
    <property type="entry name" value="TYPE I RESTRICTION ENZYME ECOKI SPECIFICITY SUBUNIT"/>
    <property type="match status" value="1"/>
</dbReference>
<protein>
    <recommendedName>
        <fullName evidence="5">Restriction endonuclease subunit S</fullName>
    </recommendedName>
</protein>
<dbReference type="Gene3D" id="3.90.220.20">
    <property type="entry name" value="DNA methylase specificity domains"/>
    <property type="match status" value="1"/>
</dbReference>
<evidence type="ECO:0000256" key="1">
    <source>
        <dbReference type="ARBA" id="ARBA00022747"/>
    </source>
</evidence>